<proteinExistence type="predicted"/>
<dbReference type="InterPro" id="IPR050381">
    <property type="entry name" value="SLX1_endonuclease"/>
</dbReference>
<dbReference type="STRING" id="29655.A0A0K9NKX3"/>
<gene>
    <name evidence="2" type="ORF">ZOSMA_87G00100</name>
</gene>
<dbReference type="FunFam" id="3.40.1440.10:FF:000005">
    <property type="entry name" value="Structure-specific endonuclease subunit SLX1 homolog"/>
    <property type="match status" value="1"/>
</dbReference>
<dbReference type="OMA" id="MGQRRKI"/>
<dbReference type="GO" id="GO:0004519">
    <property type="term" value="F:endonuclease activity"/>
    <property type="evidence" value="ECO:0007669"/>
    <property type="project" value="UniProtKB-KW"/>
</dbReference>
<dbReference type="Gene3D" id="3.40.1440.10">
    <property type="entry name" value="GIY-YIG endonuclease"/>
    <property type="match status" value="1"/>
</dbReference>
<dbReference type="Proteomes" id="UP000036987">
    <property type="component" value="Unassembled WGS sequence"/>
</dbReference>
<dbReference type="InterPro" id="IPR035901">
    <property type="entry name" value="GIY-YIG_endonuc_sf"/>
</dbReference>
<accession>A0A0K9NKX3</accession>
<organism evidence="2 3">
    <name type="scientific">Zostera marina</name>
    <name type="common">Eelgrass</name>
    <dbReference type="NCBI Taxonomy" id="29655"/>
    <lineage>
        <taxon>Eukaryota</taxon>
        <taxon>Viridiplantae</taxon>
        <taxon>Streptophyta</taxon>
        <taxon>Embryophyta</taxon>
        <taxon>Tracheophyta</taxon>
        <taxon>Spermatophyta</taxon>
        <taxon>Magnoliopsida</taxon>
        <taxon>Liliopsida</taxon>
        <taxon>Zosteraceae</taxon>
        <taxon>Zostera</taxon>
    </lineage>
</organism>
<dbReference type="PANTHER" id="PTHR20208">
    <property type="entry name" value="STRUCTURE-SPECIFIC ENDONUCLEASE SUBUNIT SLX1"/>
    <property type="match status" value="1"/>
</dbReference>
<protein>
    <submittedName>
        <fullName evidence="2">Structure-specific endonuclease subunit slx1</fullName>
    </submittedName>
</protein>
<reference evidence="3" key="1">
    <citation type="journal article" date="2016" name="Nature">
        <title>The genome of the seagrass Zostera marina reveals angiosperm adaptation to the sea.</title>
        <authorList>
            <person name="Olsen J.L."/>
            <person name="Rouze P."/>
            <person name="Verhelst B."/>
            <person name="Lin Y.-C."/>
            <person name="Bayer T."/>
            <person name="Collen J."/>
            <person name="Dattolo E."/>
            <person name="De Paoli E."/>
            <person name="Dittami S."/>
            <person name="Maumus F."/>
            <person name="Michel G."/>
            <person name="Kersting A."/>
            <person name="Lauritano C."/>
            <person name="Lohaus R."/>
            <person name="Toepel M."/>
            <person name="Tonon T."/>
            <person name="Vanneste K."/>
            <person name="Amirebrahimi M."/>
            <person name="Brakel J."/>
            <person name="Bostroem C."/>
            <person name="Chovatia M."/>
            <person name="Grimwood J."/>
            <person name="Jenkins J.W."/>
            <person name="Jueterbock A."/>
            <person name="Mraz A."/>
            <person name="Stam W.T."/>
            <person name="Tice H."/>
            <person name="Bornberg-Bauer E."/>
            <person name="Green P.J."/>
            <person name="Pearson G.A."/>
            <person name="Procaccini G."/>
            <person name="Duarte C.M."/>
            <person name="Schmutz J."/>
            <person name="Reusch T.B.H."/>
            <person name="Van de Peer Y."/>
        </authorList>
    </citation>
    <scope>NUCLEOTIDE SEQUENCE [LARGE SCALE GENOMIC DNA]</scope>
    <source>
        <strain evidence="3">cv. Finnish</strain>
    </source>
</reference>
<evidence type="ECO:0000259" key="1">
    <source>
        <dbReference type="PROSITE" id="PS50164"/>
    </source>
</evidence>
<keyword evidence="3" id="KW-1185">Reference proteome</keyword>
<keyword evidence="2" id="KW-0378">Hydrolase</keyword>
<keyword evidence="2" id="KW-0540">Nuclease</keyword>
<keyword evidence="2" id="KW-0255">Endonuclease</keyword>
<dbReference type="Pfam" id="PF01541">
    <property type="entry name" value="GIY-YIG"/>
    <property type="match status" value="1"/>
</dbReference>
<sequence>MVRIGGRSRRTNEDDLETERVSGNFFACYLLCSTSPRFKGQTYIGFTTNPRRRIRQHNGELTSGAIRTKRKRPWEMVLCIHGFPTNVSALQFEWAWQHPKESLAVRKSAATMKSLSGVANKVKIAYTMLTLPSWDHLNLTVNYFSSNNVKYVVGCPSLPSHMRLTVLARISFLVTTTVITTEKIVGNSQCNNHLRIR</sequence>
<name>A0A0K9NKX3_ZOSMR</name>
<dbReference type="InterPro" id="IPR000305">
    <property type="entry name" value="GIY-YIG_endonuc"/>
</dbReference>
<dbReference type="CDD" id="cd10455">
    <property type="entry name" value="GIY-YIG_SLX1"/>
    <property type="match status" value="1"/>
</dbReference>
<dbReference type="PROSITE" id="PS50164">
    <property type="entry name" value="GIY_YIG"/>
    <property type="match status" value="1"/>
</dbReference>
<dbReference type="AlphaFoldDB" id="A0A0K9NKX3"/>
<evidence type="ECO:0000313" key="2">
    <source>
        <dbReference type="EMBL" id="KMZ57268.1"/>
    </source>
</evidence>
<evidence type="ECO:0000313" key="3">
    <source>
        <dbReference type="Proteomes" id="UP000036987"/>
    </source>
</evidence>
<feature type="domain" description="GIY-YIG" evidence="1">
    <location>
        <begin position="24"/>
        <end position="106"/>
    </location>
</feature>
<dbReference type="PANTHER" id="PTHR20208:SF10">
    <property type="entry name" value="STRUCTURE-SPECIFIC ENDONUCLEASE SUBUNIT SLX1"/>
    <property type="match status" value="1"/>
</dbReference>
<comment type="caution">
    <text evidence="2">The sequence shown here is derived from an EMBL/GenBank/DDBJ whole genome shotgun (WGS) entry which is preliminary data.</text>
</comment>
<dbReference type="OrthoDB" id="24645at2759"/>
<dbReference type="EMBL" id="LFYR01002091">
    <property type="protein sequence ID" value="KMZ57268.1"/>
    <property type="molecule type" value="Genomic_DNA"/>
</dbReference>